<evidence type="ECO:0000259" key="10">
    <source>
        <dbReference type="PROSITE" id="PS50109"/>
    </source>
</evidence>
<evidence type="ECO:0000256" key="6">
    <source>
        <dbReference type="ARBA" id="ARBA00023012"/>
    </source>
</evidence>
<evidence type="ECO:0000256" key="7">
    <source>
        <dbReference type="ARBA" id="ARBA00023136"/>
    </source>
</evidence>
<organism evidence="12 13">
    <name type="scientific">Massilia norwichensis</name>
    <dbReference type="NCBI Taxonomy" id="1442366"/>
    <lineage>
        <taxon>Bacteria</taxon>
        <taxon>Pseudomonadati</taxon>
        <taxon>Pseudomonadota</taxon>
        <taxon>Betaproteobacteria</taxon>
        <taxon>Burkholderiales</taxon>
        <taxon>Oxalobacteraceae</taxon>
        <taxon>Telluria group</taxon>
        <taxon>Massilia</taxon>
    </lineage>
</organism>
<dbReference type="Pfam" id="PF07730">
    <property type="entry name" value="HisKA_3"/>
    <property type="match status" value="1"/>
</dbReference>
<feature type="coiled-coil region" evidence="8">
    <location>
        <begin position="353"/>
        <end position="397"/>
    </location>
</feature>
<keyword evidence="8" id="KW-0175">Coiled coil</keyword>
<dbReference type="PROSITE" id="PS50839">
    <property type="entry name" value="CHASE"/>
    <property type="match status" value="1"/>
</dbReference>
<keyword evidence="7 9" id="KW-0472">Membrane</keyword>
<evidence type="ECO:0000313" key="12">
    <source>
        <dbReference type="EMBL" id="MCS0588811.1"/>
    </source>
</evidence>
<feature type="transmembrane region" description="Helical" evidence="9">
    <location>
        <begin position="12"/>
        <end position="36"/>
    </location>
</feature>
<keyword evidence="5 9" id="KW-1133">Transmembrane helix</keyword>
<proteinExistence type="predicted"/>
<comment type="caution">
    <text evidence="12">The sequence shown here is derived from an EMBL/GenBank/DDBJ whole genome shotgun (WGS) entry which is preliminary data.</text>
</comment>
<dbReference type="Pfam" id="PF02518">
    <property type="entry name" value="HATPase_c"/>
    <property type="match status" value="1"/>
</dbReference>
<dbReference type="PANTHER" id="PTHR24421:SF59">
    <property type="entry name" value="OXYGEN SENSOR HISTIDINE KINASE NREB"/>
    <property type="match status" value="1"/>
</dbReference>
<dbReference type="Proteomes" id="UP001205560">
    <property type="component" value="Unassembled WGS sequence"/>
</dbReference>
<dbReference type="InterPro" id="IPR042240">
    <property type="entry name" value="CHASE_sf"/>
</dbReference>
<evidence type="ECO:0000256" key="5">
    <source>
        <dbReference type="ARBA" id="ARBA00022989"/>
    </source>
</evidence>
<dbReference type="RefSeq" id="WP_258844573.1">
    <property type="nucleotide sequence ID" value="NZ_JANUGX010000005.1"/>
</dbReference>
<gene>
    <name evidence="12" type="ORF">NX782_06295</name>
</gene>
<keyword evidence="13" id="KW-1185">Reference proteome</keyword>
<dbReference type="InterPro" id="IPR003594">
    <property type="entry name" value="HATPase_dom"/>
</dbReference>
<dbReference type="EMBL" id="JANUGX010000005">
    <property type="protein sequence ID" value="MCS0588811.1"/>
    <property type="molecule type" value="Genomic_DNA"/>
</dbReference>
<dbReference type="PROSITE" id="PS50109">
    <property type="entry name" value="HIS_KIN"/>
    <property type="match status" value="1"/>
</dbReference>
<dbReference type="CDD" id="cd16917">
    <property type="entry name" value="HATPase_UhpB-NarQ-NarX-like"/>
    <property type="match status" value="1"/>
</dbReference>
<reference evidence="12 13" key="1">
    <citation type="submission" date="2022-08" db="EMBL/GenBank/DDBJ databases">
        <title>Reclassification of Massilia species as members of the genera Telluria, Duganella, Pseudoduganella, Mokoshia gen. nov. and Zemynaea gen. nov. using orthogonal and non-orthogonal genome-based approaches.</title>
        <authorList>
            <person name="Bowman J.P."/>
        </authorList>
    </citation>
    <scope>NUCLEOTIDE SEQUENCE [LARGE SCALE GENOMIC DNA]</scope>
    <source>
        <strain evidence="12 13">LMG 28164</strain>
    </source>
</reference>
<keyword evidence="4" id="KW-0418">Kinase</keyword>
<dbReference type="Pfam" id="PF03924">
    <property type="entry name" value="CHASE"/>
    <property type="match status" value="1"/>
</dbReference>
<evidence type="ECO:0000256" key="4">
    <source>
        <dbReference type="ARBA" id="ARBA00022777"/>
    </source>
</evidence>
<dbReference type="InterPro" id="IPR036890">
    <property type="entry name" value="HATPase_C_sf"/>
</dbReference>
<evidence type="ECO:0000256" key="3">
    <source>
        <dbReference type="ARBA" id="ARBA00022692"/>
    </source>
</evidence>
<dbReference type="SMART" id="SM00387">
    <property type="entry name" value="HATPase_c"/>
    <property type="match status" value="1"/>
</dbReference>
<evidence type="ECO:0000259" key="11">
    <source>
        <dbReference type="PROSITE" id="PS50839"/>
    </source>
</evidence>
<dbReference type="InterPro" id="IPR005467">
    <property type="entry name" value="His_kinase_dom"/>
</dbReference>
<dbReference type="InterPro" id="IPR050482">
    <property type="entry name" value="Sensor_HK_TwoCompSys"/>
</dbReference>
<dbReference type="SUPFAM" id="SSF55874">
    <property type="entry name" value="ATPase domain of HSP90 chaperone/DNA topoisomerase II/histidine kinase"/>
    <property type="match status" value="1"/>
</dbReference>
<comment type="subcellular location">
    <subcellularLocation>
        <location evidence="1">Membrane</location>
    </subcellularLocation>
</comment>
<feature type="domain" description="CHASE" evidence="11">
    <location>
        <begin position="79"/>
        <end position="249"/>
    </location>
</feature>
<dbReference type="InterPro" id="IPR011712">
    <property type="entry name" value="Sig_transdc_His_kin_sub3_dim/P"/>
</dbReference>
<dbReference type="PANTHER" id="PTHR24421">
    <property type="entry name" value="NITRATE/NITRITE SENSOR PROTEIN NARX-RELATED"/>
    <property type="match status" value="1"/>
</dbReference>
<evidence type="ECO:0000256" key="8">
    <source>
        <dbReference type="SAM" id="Coils"/>
    </source>
</evidence>
<keyword evidence="2" id="KW-0808">Transferase</keyword>
<name>A0ABT2A3Q2_9BURK</name>
<sequence>MFRHHRRFHVPGFRLPALVVGLCISIAGGMLCYVVAINRLDADAQETFTNTVGSVQFTLTGRIKSYADVLRSTASLFQAQPALTREQFHRYVQGLDFQKQFPGIESINFAHFVKEAERPAFEKMMQAQLAGLPGAPQRFEIKQGGSRPDYLAVTYIEPHTVWMQRLGADLQARESVLATLNRSRDTGDVATSGTPLPFSRKVITGIGMRLPVYRVDMPLDTVEQRRAAYFGSVGIGFSMERLLQGVLESQPIPNMRLVLSTVGSHDPAGPKQVVLYDSAGQKGRSDKKTDPDNELSMTVPIQFSNHAWQARFSVDKGAVRSVGDDWLPMLAMATGFFSCALLFSIYHTLASSRRRALEMAREMTQELRASEAKLKHSNETLRRLAAHAENIKESERKRIAREIHDDLGQNLLALRIEAEMLRLRTGERHPHLHERACRTLAQIDTTIKSVRQIINDLRPHVLDLGLNAAVAWQITDFRRRTGIACELFEHEGEIALSDGCATALFRILQESLTNISRHAHASSVEIHLEVQRDKIAMTISDDGVGLPATAERKPGSFGLIGIEERVKILGGTVSITSSPGTGTTVAVTVPLLEHGDMVYVPRSDAPRPSRRQEGKVGILT</sequence>
<evidence type="ECO:0000256" key="9">
    <source>
        <dbReference type="SAM" id="Phobius"/>
    </source>
</evidence>
<keyword evidence="3 9" id="KW-0812">Transmembrane</keyword>
<feature type="domain" description="Histidine kinase" evidence="10">
    <location>
        <begin position="402"/>
        <end position="593"/>
    </location>
</feature>
<dbReference type="Gene3D" id="1.20.5.1930">
    <property type="match status" value="1"/>
</dbReference>
<dbReference type="Gene3D" id="3.30.565.10">
    <property type="entry name" value="Histidine kinase-like ATPase, C-terminal domain"/>
    <property type="match status" value="1"/>
</dbReference>
<dbReference type="SMART" id="SM01079">
    <property type="entry name" value="CHASE"/>
    <property type="match status" value="1"/>
</dbReference>
<evidence type="ECO:0000256" key="1">
    <source>
        <dbReference type="ARBA" id="ARBA00004370"/>
    </source>
</evidence>
<evidence type="ECO:0000256" key="2">
    <source>
        <dbReference type="ARBA" id="ARBA00022679"/>
    </source>
</evidence>
<dbReference type="InterPro" id="IPR006189">
    <property type="entry name" value="CHASE_dom"/>
</dbReference>
<protein>
    <submittedName>
        <fullName evidence="12">CHASE domain-containing protein</fullName>
    </submittedName>
</protein>
<accession>A0ABT2A3Q2</accession>
<feature type="transmembrane region" description="Helical" evidence="9">
    <location>
        <begin position="326"/>
        <end position="349"/>
    </location>
</feature>
<keyword evidence="6" id="KW-0902">Two-component regulatory system</keyword>
<dbReference type="Gene3D" id="3.30.450.350">
    <property type="entry name" value="CHASE domain"/>
    <property type="match status" value="1"/>
</dbReference>
<evidence type="ECO:0000313" key="13">
    <source>
        <dbReference type="Proteomes" id="UP001205560"/>
    </source>
</evidence>